<organism evidence="2 3">
    <name type="scientific">Aedes albopictus</name>
    <name type="common">Asian tiger mosquito</name>
    <name type="synonym">Stegomyia albopicta</name>
    <dbReference type="NCBI Taxonomy" id="7160"/>
    <lineage>
        <taxon>Eukaryota</taxon>
        <taxon>Metazoa</taxon>
        <taxon>Ecdysozoa</taxon>
        <taxon>Arthropoda</taxon>
        <taxon>Hexapoda</taxon>
        <taxon>Insecta</taxon>
        <taxon>Pterygota</taxon>
        <taxon>Neoptera</taxon>
        <taxon>Endopterygota</taxon>
        <taxon>Diptera</taxon>
        <taxon>Nematocera</taxon>
        <taxon>Culicoidea</taxon>
        <taxon>Culicidae</taxon>
        <taxon>Culicinae</taxon>
        <taxon>Aedini</taxon>
        <taxon>Aedes</taxon>
        <taxon>Stegomyia</taxon>
    </lineage>
</organism>
<feature type="domain" description="RNase H type-1" evidence="1">
    <location>
        <begin position="1"/>
        <end position="87"/>
    </location>
</feature>
<evidence type="ECO:0000259" key="1">
    <source>
        <dbReference type="PROSITE" id="PS50879"/>
    </source>
</evidence>
<dbReference type="RefSeq" id="XP_062714354.1">
    <property type="nucleotide sequence ID" value="XM_062858370.1"/>
</dbReference>
<dbReference type="SUPFAM" id="SSF53098">
    <property type="entry name" value="Ribonuclease H-like"/>
    <property type="match status" value="1"/>
</dbReference>
<evidence type="ECO:0000313" key="3">
    <source>
        <dbReference type="Proteomes" id="UP000069940"/>
    </source>
</evidence>
<proteinExistence type="predicted"/>
<dbReference type="CDD" id="cd09276">
    <property type="entry name" value="Rnase_HI_RT_non_LTR"/>
    <property type="match status" value="1"/>
</dbReference>
<dbReference type="InterPro" id="IPR002156">
    <property type="entry name" value="RNaseH_domain"/>
</dbReference>
<dbReference type="InterPro" id="IPR036397">
    <property type="entry name" value="RNaseH_sf"/>
</dbReference>
<dbReference type="Proteomes" id="UP000069940">
    <property type="component" value="Unassembled WGS sequence"/>
</dbReference>
<dbReference type="Gene3D" id="3.30.420.10">
    <property type="entry name" value="Ribonuclease H-like superfamily/Ribonuclease H"/>
    <property type="match status" value="1"/>
</dbReference>
<reference evidence="2" key="2">
    <citation type="submission" date="2025-05" db="UniProtKB">
        <authorList>
            <consortium name="EnsemblMetazoa"/>
        </authorList>
    </citation>
    <scope>IDENTIFICATION</scope>
    <source>
        <strain evidence="2">Foshan</strain>
    </source>
</reference>
<dbReference type="PROSITE" id="PS50879">
    <property type="entry name" value="RNASE_H_1"/>
    <property type="match status" value="1"/>
</dbReference>
<dbReference type="GeneID" id="134291086"/>
<name>A0ABM1Z7Z1_AEDAL</name>
<sequence>MTAELQAILIALQYLEENDIENAVILTDSKSGSELVSSQLEETERDEIIQAIIEKAASQNTCIQWIPGHVGLEGNEIADSLAKAGLHANETIQNRILPHDAYNSIKQAISTEVQQWYVNYTQEYGKGRKFFKIQTTINTKSWFHNLPFTNTETRTLNRLLAGHDYSPFWLSKMMVKDEMFCDLCDCLNTSEHIIFQCVKHRMTTRT</sequence>
<evidence type="ECO:0000313" key="2">
    <source>
        <dbReference type="EnsemblMetazoa" id="AALFPA23_015933.P23206"/>
    </source>
</evidence>
<dbReference type="EnsemblMetazoa" id="AALFPA23_015933.R23206">
    <property type="protein sequence ID" value="AALFPA23_015933.P23206"/>
    <property type="gene ID" value="AALFPA23_015933"/>
</dbReference>
<reference evidence="3" key="1">
    <citation type="journal article" date="2015" name="Proc. Natl. Acad. Sci. U.S.A.">
        <title>Genome sequence of the Asian Tiger mosquito, Aedes albopictus, reveals insights into its biology, genetics, and evolution.</title>
        <authorList>
            <person name="Chen X.G."/>
            <person name="Jiang X."/>
            <person name="Gu J."/>
            <person name="Xu M."/>
            <person name="Wu Y."/>
            <person name="Deng Y."/>
            <person name="Zhang C."/>
            <person name="Bonizzoni M."/>
            <person name="Dermauw W."/>
            <person name="Vontas J."/>
            <person name="Armbruster P."/>
            <person name="Huang X."/>
            <person name="Yang Y."/>
            <person name="Zhang H."/>
            <person name="He W."/>
            <person name="Peng H."/>
            <person name="Liu Y."/>
            <person name="Wu K."/>
            <person name="Chen J."/>
            <person name="Lirakis M."/>
            <person name="Topalis P."/>
            <person name="Van Leeuwen T."/>
            <person name="Hall A.B."/>
            <person name="Jiang X."/>
            <person name="Thorpe C."/>
            <person name="Mueller R.L."/>
            <person name="Sun C."/>
            <person name="Waterhouse R.M."/>
            <person name="Yan G."/>
            <person name="Tu Z.J."/>
            <person name="Fang X."/>
            <person name="James A.A."/>
        </authorList>
    </citation>
    <scope>NUCLEOTIDE SEQUENCE [LARGE SCALE GENOMIC DNA]</scope>
    <source>
        <strain evidence="3">Foshan</strain>
    </source>
</reference>
<dbReference type="Pfam" id="PF00075">
    <property type="entry name" value="RNase_H"/>
    <property type="match status" value="1"/>
</dbReference>
<accession>A0ABM1Z7Z1</accession>
<dbReference type="InterPro" id="IPR012337">
    <property type="entry name" value="RNaseH-like_sf"/>
</dbReference>
<protein>
    <recommendedName>
        <fullName evidence="1">RNase H type-1 domain-containing protein</fullName>
    </recommendedName>
</protein>
<keyword evidence="3" id="KW-1185">Reference proteome</keyword>